<dbReference type="InterPro" id="IPR032345">
    <property type="entry name" value="PnbB"/>
</dbReference>
<evidence type="ECO:0000313" key="1">
    <source>
        <dbReference type="EMBL" id="SVB11816.1"/>
    </source>
</evidence>
<dbReference type="AlphaFoldDB" id="A0A382BDE3"/>
<proteinExistence type="predicted"/>
<sequence length="152" mass="16659">MALEKFQTQIGNITSTIVGEKLDISLTKKLNHMFPPDGPVFQGVKTTCISAIEEGWMCNRGDDSIKFGRIIKDVDGFSVDVVLMNNVVGPHHRHPKGEIDMIMPLSDDAKFDGNGVGWLVYGPNSAHQPTVTDGKAIILYFLPDGAIEFTDI</sequence>
<gene>
    <name evidence="1" type="ORF">METZ01_LOCUS164670</name>
</gene>
<reference evidence="1" key="1">
    <citation type="submission" date="2018-05" db="EMBL/GenBank/DDBJ databases">
        <authorList>
            <person name="Lanie J.A."/>
            <person name="Ng W.-L."/>
            <person name="Kazmierczak K.M."/>
            <person name="Andrzejewski T.M."/>
            <person name="Davidsen T.M."/>
            <person name="Wayne K.J."/>
            <person name="Tettelin H."/>
            <person name="Glass J.I."/>
            <person name="Rusch D."/>
            <person name="Podicherti R."/>
            <person name="Tsui H.-C.T."/>
            <person name="Winkler M.E."/>
        </authorList>
    </citation>
    <scope>NUCLEOTIDE SEQUENCE</scope>
</reference>
<accession>A0A382BDE3</accession>
<dbReference type="EMBL" id="UINC01029313">
    <property type="protein sequence ID" value="SVB11816.1"/>
    <property type="molecule type" value="Genomic_DNA"/>
</dbReference>
<evidence type="ECO:0008006" key="2">
    <source>
        <dbReference type="Google" id="ProtNLM"/>
    </source>
</evidence>
<dbReference type="Pfam" id="PF16155">
    <property type="entry name" value="PnbB"/>
    <property type="match status" value="1"/>
</dbReference>
<organism evidence="1">
    <name type="scientific">marine metagenome</name>
    <dbReference type="NCBI Taxonomy" id="408172"/>
    <lineage>
        <taxon>unclassified sequences</taxon>
        <taxon>metagenomes</taxon>
        <taxon>ecological metagenomes</taxon>
    </lineage>
</organism>
<protein>
    <recommendedName>
        <fullName evidence="2">DUF4863 domain-containing protein</fullName>
    </recommendedName>
</protein>
<name>A0A382BDE3_9ZZZZ</name>